<evidence type="ECO:0000256" key="1">
    <source>
        <dbReference type="ARBA" id="ARBA00001946"/>
    </source>
</evidence>
<dbReference type="Pfam" id="PF12367">
    <property type="entry name" value="PFO_beta_C"/>
    <property type="match status" value="1"/>
</dbReference>
<organism evidence="12 13">
    <name type="scientific">Thermosulfurimonas marina</name>
    <dbReference type="NCBI Taxonomy" id="2047767"/>
    <lineage>
        <taxon>Bacteria</taxon>
        <taxon>Pseudomonadati</taxon>
        <taxon>Thermodesulfobacteriota</taxon>
        <taxon>Thermodesulfobacteria</taxon>
        <taxon>Thermodesulfobacteriales</taxon>
        <taxon>Thermodesulfobacteriaceae</taxon>
        <taxon>Thermosulfurimonas</taxon>
    </lineage>
</organism>
<evidence type="ECO:0000256" key="9">
    <source>
        <dbReference type="ARBA" id="ARBA00023052"/>
    </source>
</evidence>
<dbReference type="GO" id="GO:0030976">
    <property type="term" value="F:thiamine pyrophosphate binding"/>
    <property type="evidence" value="ECO:0007669"/>
    <property type="project" value="InterPro"/>
</dbReference>
<keyword evidence="6" id="KW-0560">Oxidoreductase</keyword>
<dbReference type="GO" id="GO:0046872">
    <property type="term" value="F:metal ion binding"/>
    <property type="evidence" value="ECO:0007669"/>
    <property type="project" value="UniProtKB-KW"/>
</dbReference>
<dbReference type="PANTHER" id="PTHR48084:SF4">
    <property type="entry name" value="2-OXOGLUTARATE OXIDOREDUCTASE SUBUNIT KORB"/>
    <property type="match status" value="1"/>
</dbReference>
<protein>
    <submittedName>
        <fullName evidence="12">2-oxoacid:ferredoxin oxidoreductase subunit beta</fullName>
    </submittedName>
</protein>
<evidence type="ECO:0000256" key="4">
    <source>
        <dbReference type="ARBA" id="ARBA00022723"/>
    </source>
</evidence>
<dbReference type="Pfam" id="PF02775">
    <property type="entry name" value="TPP_enzyme_C"/>
    <property type="match status" value="1"/>
</dbReference>
<proteinExistence type="predicted"/>
<evidence type="ECO:0000256" key="8">
    <source>
        <dbReference type="ARBA" id="ARBA00023014"/>
    </source>
</evidence>
<dbReference type="KEGG" id="tmai:FVE67_05995"/>
<dbReference type="PANTHER" id="PTHR48084">
    <property type="entry name" value="2-OXOGLUTARATE OXIDOREDUCTASE SUBUNIT KORB-RELATED"/>
    <property type="match status" value="1"/>
</dbReference>
<dbReference type="GO" id="GO:0016625">
    <property type="term" value="F:oxidoreductase activity, acting on the aldehyde or oxo group of donors, iron-sulfur protein as acceptor"/>
    <property type="evidence" value="ECO:0007669"/>
    <property type="project" value="UniProtKB-ARBA"/>
</dbReference>
<sequence length="284" mass="31418">MSLRRRPEALDTYAVNTWCPGCGNFGILTAVKRVLKGWEEREALHRLVMVSGIGCHAKIVDYLAVNSFYSIHGRVLPVAMGLKLARPELTVLGHAGDGDAYGEGIAHLIFAAKRNLDLTLVVHNNSVYGLTTGQFTPTSPKGFKGRSTPKGSPETPINPLELMLASGATFVARGYAGRPEHLAGLIEEALKHRGFAFIDVLQPCYTFFNTYEFYNQHVKEIGPEHDPADFEAALHLALQWDYSAREAEIPIGIFYRVEKPLYEEAVRVPEKTPDLSAHIATHHL</sequence>
<evidence type="ECO:0000313" key="13">
    <source>
        <dbReference type="Proteomes" id="UP000501253"/>
    </source>
</evidence>
<dbReference type="AlphaFoldDB" id="A0A6H1WT69"/>
<evidence type="ECO:0000256" key="2">
    <source>
        <dbReference type="ARBA" id="ARBA00001964"/>
    </source>
</evidence>
<dbReference type="Proteomes" id="UP000501253">
    <property type="component" value="Chromosome"/>
</dbReference>
<keyword evidence="8" id="KW-0411">Iron-sulfur</keyword>
<feature type="domain" description="Thiamine pyrophosphate enzyme TPP-binding" evidence="10">
    <location>
        <begin position="53"/>
        <end position="200"/>
    </location>
</feature>
<dbReference type="InterPro" id="IPR029061">
    <property type="entry name" value="THDP-binding"/>
</dbReference>
<evidence type="ECO:0000259" key="10">
    <source>
        <dbReference type="Pfam" id="PF02775"/>
    </source>
</evidence>
<dbReference type="GO" id="GO:0045333">
    <property type="term" value="P:cellular respiration"/>
    <property type="evidence" value="ECO:0007669"/>
    <property type="project" value="UniProtKB-ARBA"/>
</dbReference>
<accession>A0A6H1WT69</accession>
<gene>
    <name evidence="12" type="ORF">FVE67_05995</name>
</gene>
<dbReference type="CDD" id="cd03375">
    <property type="entry name" value="TPP_OGFOR"/>
    <property type="match status" value="1"/>
</dbReference>
<comment type="cofactor">
    <cofactor evidence="3">
        <name>[4Fe-4S] cluster</name>
        <dbReference type="ChEBI" id="CHEBI:49883"/>
    </cofactor>
</comment>
<keyword evidence="7" id="KW-0408">Iron</keyword>
<evidence type="ECO:0000256" key="3">
    <source>
        <dbReference type="ARBA" id="ARBA00001966"/>
    </source>
</evidence>
<dbReference type="Gene3D" id="3.40.50.970">
    <property type="match status" value="1"/>
</dbReference>
<comment type="cofactor">
    <cofactor evidence="2">
        <name>thiamine diphosphate</name>
        <dbReference type="ChEBI" id="CHEBI:58937"/>
    </cofactor>
</comment>
<keyword evidence="4" id="KW-0479">Metal-binding</keyword>
<dbReference type="InterPro" id="IPR011766">
    <property type="entry name" value="TPP_enzyme_TPP-bd"/>
</dbReference>
<keyword evidence="13" id="KW-1185">Reference proteome</keyword>
<dbReference type="GO" id="GO:0051536">
    <property type="term" value="F:iron-sulfur cluster binding"/>
    <property type="evidence" value="ECO:0007669"/>
    <property type="project" value="UniProtKB-KW"/>
</dbReference>
<dbReference type="SUPFAM" id="SSF52518">
    <property type="entry name" value="Thiamin diphosphate-binding fold (THDP-binding)"/>
    <property type="match status" value="1"/>
</dbReference>
<evidence type="ECO:0000259" key="11">
    <source>
        <dbReference type="Pfam" id="PF12367"/>
    </source>
</evidence>
<keyword evidence="5" id="KW-0460">Magnesium</keyword>
<evidence type="ECO:0000256" key="6">
    <source>
        <dbReference type="ARBA" id="ARBA00023002"/>
    </source>
</evidence>
<evidence type="ECO:0000256" key="7">
    <source>
        <dbReference type="ARBA" id="ARBA00023004"/>
    </source>
</evidence>
<evidence type="ECO:0000256" key="5">
    <source>
        <dbReference type="ARBA" id="ARBA00022842"/>
    </source>
</evidence>
<comment type="cofactor">
    <cofactor evidence="1">
        <name>Mg(2+)</name>
        <dbReference type="ChEBI" id="CHEBI:18420"/>
    </cofactor>
</comment>
<dbReference type="RefSeq" id="WP_168719732.1">
    <property type="nucleotide sequence ID" value="NZ_CP042909.1"/>
</dbReference>
<feature type="domain" description="Pyruvate ferredoxin oxidoreductase beta subunit C-terminal" evidence="11">
    <location>
        <begin position="208"/>
        <end position="268"/>
    </location>
</feature>
<keyword evidence="9" id="KW-0786">Thiamine pyrophosphate</keyword>
<evidence type="ECO:0000313" key="12">
    <source>
        <dbReference type="EMBL" id="QJA06382.1"/>
    </source>
</evidence>
<dbReference type="InterPro" id="IPR011896">
    <property type="entry name" value="OFOB"/>
</dbReference>
<dbReference type="GO" id="GO:0044281">
    <property type="term" value="P:small molecule metabolic process"/>
    <property type="evidence" value="ECO:0007669"/>
    <property type="project" value="UniProtKB-ARBA"/>
</dbReference>
<reference evidence="12 13" key="1">
    <citation type="submission" date="2019-08" db="EMBL/GenBank/DDBJ databases">
        <title>Complete genome sequence of Thermosulfurimonas marina SU872T, an anaerobic thermophilic chemolithoautotrophic bacterium isolated from a shallow marine hydrothermal vent.</title>
        <authorList>
            <person name="Allioux M."/>
            <person name="Jebbar M."/>
            <person name="Slobodkina G."/>
            <person name="Slobodkin A."/>
            <person name="Moalic Y."/>
            <person name="Frolova A."/>
            <person name="Shao Z."/>
            <person name="Alain K."/>
        </authorList>
    </citation>
    <scope>NUCLEOTIDE SEQUENCE [LARGE SCALE GENOMIC DNA]</scope>
    <source>
        <strain evidence="12 13">SU872</strain>
    </source>
</reference>
<dbReference type="EMBL" id="CP042909">
    <property type="protein sequence ID" value="QJA06382.1"/>
    <property type="molecule type" value="Genomic_DNA"/>
</dbReference>
<dbReference type="InterPro" id="IPR032686">
    <property type="entry name" value="PFO_beta_C"/>
</dbReference>
<name>A0A6H1WT69_9BACT</name>
<dbReference type="NCBIfam" id="TIGR02177">
    <property type="entry name" value="PorB_KorB"/>
    <property type="match status" value="1"/>
</dbReference>
<dbReference type="InterPro" id="IPR051457">
    <property type="entry name" value="2-oxoacid:Fd_oxidoreductase"/>
</dbReference>